<name>A0AAP2CJK9_9BACT</name>
<dbReference type="EMBL" id="JAHCMY010000025">
    <property type="protein sequence ID" value="MBS9525946.1"/>
    <property type="molecule type" value="Genomic_DNA"/>
</dbReference>
<comment type="caution">
    <text evidence="2">The sequence shown here is derived from an EMBL/GenBank/DDBJ whole genome shotgun (WGS) entry which is preliminary data.</text>
</comment>
<evidence type="ECO:0000313" key="2">
    <source>
        <dbReference type="EMBL" id="MBS9525946.1"/>
    </source>
</evidence>
<accession>A0AAP2CJK9</accession>
<dbReference type="PANTHER" id="PTHR37292">
    <property type="entry name" value="VNG6097C"/>
    <property type="match status" value="1"/>
</dbReference>
<sequence>MTDSKFISLAELPSALTSIKLPNIQRGFAWRPHQIEDFWDSLLRGYPVGSFVISKPTQMDDSLELLLDGQQRATCISLAFNDGTFRDSEKNLKIFVDIDPKPLPDGDSRKYVFRVITKSHPWGYQLADNKKRLTASNIREALKKYKQQDYLKADLNEFYPYEAVFPIPLSFFTSTKDSSEFIEKLQDWCHYPSLLAAKLEEDDNEAKTKEAINDKAKDYFDHFQECLTKQKIPFVYLSTSQDEEQRGIDDLENLFVRLNSSGTPLSADELNYSILKAHLSPDLQNQLEKACGNFSPPQHFIMIAYRLFLLQKAKSSSNIGLRIKPKDFQKRIQQEAEPFIFFLKDLIDGEQILRIRNLLVYNGVSLPFGFPFPIFRQLAPELLFILFYRTTIEKDDLEKDKDLHRRALGIISLLHWLVKKQEYNKLLRQIQPLLKTDSEFFWSSSLLQRAQLNDVLPAIPGLKIIQTIKSGSLRKNTNTIDRFNKKTAWEFDILIHRVLNNKSLVLYNQRAFLAKLFSDEHYILEDTNQPFDWDHIYPYEFFHRKRKVAPILYDWYNSIGNLRAWPYALNRMDSNKTPKVKFYCNGEDPNHRSLKSFRENFPDLFDGPKSNGQLFLEWSCCKKKWSTADMTDLNNDGVKVFELIRDRSLDLITHWYKQLQIDKLLEEKGVKGLEKYLKKKCWKKNPGDHHLLEDYFVGESRWLKPELSGELKPMWIYMVFPEDVPEQIGEGKIEFGLYLPESEEQVSLQPLKEKEELNLYQNDDIEQWIYKRYTLGSHNRHSYQDLFRELKSWLQNLGLSDEVAGAFMNSIKKRGRKLEEEVMG</sequence>
<dbReference type="InterPro" id="IPR004919">
    <property type="entry name" value="GmrSD_N"/>
</dbReference>
<feature type="domain" description="GmrSD restriction endonucleases N-terminal" evidence="1">
    <location>
        <begin position="18"/>
        <end position="270"/>
    </location>
</feature>
<dbReference type="Pfam" id="PF03235">
    <property type="entry name" value="GmrSD_N"/>
    <property type="match status" value="1"/>
</dbReference>
<keyword evidence="3" id="KW-1185">Reference proteome</keyword>
<proteinExistence type="predicted"/>
<dbReference type="RefSeq" id="WP_213946806.1">
    <property type="nucleotide sequence ID" value="NZ_JAHCMY010000025.1"/>
</dbReference>
<organism evidence="2 3">
    <name type="scientific">Litoribacter ruber</name>
    <dbReference type="NCBI Taxonomy" id="702568"/>
    <lineage>
        <taxon>Bacteria</taxon>
        <taxon>Pseudomonadati</taxon>
        <taxon>Bacteroidota</taxon>
        <taxon>Cytophagia</taxon>
        <taxon>Cytophagales</taxon>
        <taxon>Cyclobacteriaceae</taxon>
        <taxon>Litoribacter</taxon>
    </lineage>
</organism>
<dbReference type="Proteomes" id="UP001319104">
    <property type="component" value="Unassembled WGS sequence"/>
</dbReference>
<reference evidence="2 3" key="1">
    <citation type="submission" date="2021-05" db="EMBL/GenBank/DDBJ databases">
        <authorList>
            <person name="Zhang Z.D."/>
            <person name="Osman G."/>
        </authorList>
    </citation>
    <scope>NUCLEOTIDE SEQUENCE [LARGE SCALE GENOMIC DNA]</scope>
    <source>
        <strain evidence="2 3">KCTC 32217</strain>
    </source>
</reference>
<protein>
    <submittedName>
        <fullName evidence="2">DUF262 domain-containing protein</fullName>
    </submittedName>
</protein>
<evidence type="ECO:0000259" key="1">
    <source>
        <dbReference type="Pfam" id="PF03235"/>
    </source>
</evidence>
<gene>
    <name evidence="2" type="ORF">KI659_18135</name>
</gene>
<dbReference type="PANTHER" id="PTHR37292:SF2">
    <property type="entry name" value="DUF262 DOMAIN-CONTAINING PROTEIN"/>
    <property type="match status" value="1"/>
</dbReference>
<evidence type="ECO:0000313" key="3">
    <source>
        <dbReference type="Proteomes" id="UP001319104"/>
    </source>
</evidence>
<dbReference type="AlphaFoldDB" id="A0AAP2CJK9"/>